<evidence type="ECO:0000256" key="3">
    <source>
        <dbReference type="ARBA" id="ARBA00022729"/>
    </source>
</evidence>
<gene>
    <name evidence="9" type="ORF">B296_00032720</name>
</gene>
<keyword evidence="5 7" id="KW-0472">Membrane</keyword>
<feature type="chain" id="PRO_5019278383" evidence="8">
    <location>
        <begin position="18"/>
        <end position="252"/>
    </location>
</feature>
<sequence length="252" mass="27103">SVLFGLSSFVLCLTAEASRSKEAKPCMVPPFQASPSNSPAMAITHAELSSLQTHWRTDIGNRIALFLVLLSVLFGLSSFVLCLTAEASRSKSVYTGSGRTPLACGVCSFLLLAVAMFVEHAYMLVAVTCPSHPAPAAWPLPDDPRTLSFTGRWLAASSYSRPGENPFVCSIAELLLIGIGVESGHVSQLRQPKPDCHVIRPVLFAAAGIFGLISVLLGVGQYLTALQTQRLHLLEENMLRDHPHQFPPPEAP</sequence>
<dbReference type="PANTHER" id="PTHR31769">
    <property type="entry name" value="OS07G0462200 PROTEIN-RELATED"/>
    <property type="match status" value="1"/>
</dbReference>
<evidence type="ECO:0000256" key="5">
    <source>
        <dbReference type="ARBA" id="ARBA00023136"/>
    </source>
</evidence>
<evidence type="ECO:0000256" key="6">
    <source>
        <dbReference type="ARBA" id="ARBA00029467"/>
    </source>
</evidence>
<evidence type="ECO:0000256" key="8">
    <source>
        <dbReference type="SAM" id="SignalP"/>
    </source>
</evidence>
<feature type="transmembrane region" description="Helical" evidence="7">
    <location>
        <begin position="63"/>
        <end position="88"/>
    </location>
</feature>
<keyword evidence="4 7" id="KW-1133">Transmembrane helix</keyword>
<evidence type="ECO:0000256" key="2">
    <source>
        <dbReference type="ARBA" id="ARBA00022692"/>
    </source>
</evidence>
<feature type="signal peptide" evidence="8">
    <location>
        <begin position="1"/>
        <end position="17"/>
    </location>
</feature>
<dbReference type="GO" id="GO:0012505">
    <property type="term" value="C:endomembrane system"/>
    <property type="evidence" value="ECO:0007669"/>
    <property type="project" value="UniProtKB-SubCell"/>
</dbReference>
<evidence type="ECO:0000256" key="1">
    <source>
        <dbReference type="ARBA" id="ARBA00004127"/>
    </source>
</evidence>
<dbReference type="Proteomes" id="UP000287651">
    <property type="component" value="Unassembled WGS sequence"/>
</dbReference>
<proteinExistence type="inferred from homology"/>
<feature type="non-terminal residue" evidence="9">
    <location>
        <position position="1"/>
    </location>
</feature>
<accession>A0A427AAZ3</accession>
<dbReference type="Pfam" id="PF06749">
    <property type="entry name" value="DUF1218"/>
    <property type="match status" value="1"/>
</dbReference>
<comment type="similarity">
    <text evidence="6">Belongs to the DESIGUAL family.</text>
</comment>
<evidence type="ECO:0000313" key="9">
    <source>
        <dbReference type="EMBL" id="RRT73369.1"/>
    </source>
</evidence>
<evidence type="ECO:0000313" key="10">
    <source>
        <dbReference type="Proteomes" id="UP000287651"/>
    </source>
</evidence>
<evidence type="ECO:0000256" key="4">
    <source>
        <dbReference type="ARBA" id="ARBA00022989"/>
    </source>
</evidence>
<dbReference type="AlphaFoldDB" id="A0A427AAZ3"/>
<reference evidence="9 10" key="1">
    <citation type="journal article" date="2014" name="Agronomy (Basel)">
        <title>A Draft Genome Sequence for Ensete ventricosum, the Drought-Tolerant Tree Against Hunger.</title>
        <authorList>
            <person name="Harrison J."/>
            <person name="Moore K.A."/>
            <person name="Paszkiewicz K."/>
            <person name="Jones T."/>
            <person name="Grant M."/>
            <person name="Ambacheew D."/>
            <person name="Muzemil S."/>
            <person name="Studholme D.J."/>
        </authorList>
    </citation>
    <scope>NUCLEOTIDE SEQUENCE [LARGE SCALE GENOMIC DNA]</scope>
</reference>
<comment type="caution">
    <text evidence="9">The sequence shown here is derived from an EMBL/GenBank/DDBJ whole genome shotgun (WGS) entry which is preliminary data.</text>
</comment>
<comment type="subcellular location">
    <subcellularLocation>
        <location evidence="1">Endomembrane system</location>
        <topology evidence="1">Multi-pass membrane protein</topology>
    </subcellularLocation>
</comment>
<keyword evidence="2 7" id="KW-0812">Transmembrane</keyword>
<keyword evidence="3 8" id="KW-0732">Signal</keyword>
<feature type="transmembrane region" description="Helical" evidence="7">
    <location>
        <begin position="202"/>
        <end position="223"/>
    </location>
</feature>
<dbReference type="EMBL" id="AMZH03003115">
    <property type="protein sequence ID" value="RRT73369.1"/>
    <property type="molecule type" value="Genomic_DNA"/>
</dbReference>
<evidence type="ECO:0000256" key="7">
    <source>
        <dbReference type="SAM" id="Phobius"/>
    </source>
</evidence>
<feature type="transmembrane region" description="Helical" evidence="7">
    <location>
        <begin position="100"/>
        <end position="118"/>
    </location>
</feature>
<protein>
    <submittedName>
        <fullName evidence="9">Uncharacterized protein</fullName>
    </submittedName>
</protein>
<name>A0A427AAZ3_ENSVE</name>
<dbReference type="InterPro" id="IPR052222">
    <property type="entry name" value="DESIGUAL"/>
</dbReference>
<organism evidence="9 10">
    <name type="scientific">Ensete ventricosum</name>
    <name type="common">Abyssinian banana</name>
    <name type="synonym">Musa ensete</name>
    <dbReference type="NCBI Taxonomy" id="4639"/>
    <lineage>
        <taxon>Eukaryota</taxon>
        <taxon>Viridiplantae</taxon>
        <taxon>Streptophyta</taxon>
        <taxon>Embryophyta</taxon>
        <taxon>Tracheophyta</taxon>
        <taxon>Spermatophyta</taxon>
        <taxon>Magnoliopsida</taxon>
        <taxon>Liliopsida</taxon>
        <taxon>Zingiberales</taxon>
        <taxon>Musaceae</taxon>
        <taxon>Ensete</taxon>
    </lineage>
</organism>
<dbReference type="InterPro" id="IPR009606">
    <property type="entry name" value="DEAL/Modifying_wall_lignin1/2"/>
</dbReference>